<name>A0A382GS34_9ZZZZ</name>
<gene>
    <name evidence="1" type="ORF">METZ01_LOCUS230489</name>
</gene>
<dbReference type="EMBL" id="UINC01056971">
    <property type="protein sequence ID" value="SVB77635.1"/>
    <property type="molecule type" value="Genomic_DNA"/>
</dbReference>
<accession>A0A382GS34</accession>
<evidence type="ECO:0000313" key="1">
    <source>
        <dbReference type="EMBL" id="SVB77635.1"/>
    </source>
</evidence>
<sequence length="57" mass="6136">RTGAQMALYAGISPYGFSQFRPNSSGSAMDGILGQVTTIDLYFVPNWLVNQVAVHTS</sequence>
<reference evidence="1" key="1">
    <citation type="submission" date="2018-05" db="EMBL/GenBank/DDBJ databases">
        <authorList>
            <person name="Lanie J.A."/>
            <person name="Ng W.-L."/>
            <person name="Kazmierczak K.M."/>
            <person name="Andrzejewski T.M."/>
            <person name="Davidsen T.M."/>
            <person name="Wayne K.J."/>
            <person name="Tettelin H."/>
            <person name="Glass J.I."/>
            <person name="Rusch D."/>
            <person name="Podicherti R."/>
            <person name="Tsui H.-C.T."/>
            <person name="Winkler M.E."/>
        </authorList>
    </citation>
    <scope>NUCLEOTIDE SEQUENCE</scope>
</reference>
<protein>
    <submittedName>
        <fullName evidence="1">Uncharacterized protein</fullName>
    </submittedName>
</protein>
<feature type="non-terminal residue" evidence="1">
    <location>
        <position position="1"/>
    </location>
</feature>
<proteinExistence type="predicted"/>
<dbReference type="AlphaFoldDB" id="A0A382GS34"/>
<organism evidence="1">
    <name type="scientific">marine metagenome</name>
    <dbReference type="NCBI Taxonomy" id="408172"/>
    <lineage>
        <taxon>unclassified sequences</taxon>
        <taxon>metagenomes</taxon>
        <taxon>ecological metagenomes</taxon>
    </lineage>
</organism>